<organism evidence="1 2">
    <name type="scientific">Wenzhouxiangella marina</name>
    <dbReference type="NCBI Taxonomy" id="1579979"/>
    <lineage>
        <taxon>Bacteria</taxon>
        <taxon>Pseudomonadati</taxon>
        <taxon>Pseudomonadota</taxon>
        <taxon>Gammaproteobacteria</taxon>
        <taxon>Chromatiales</taxon>
        <taxon>Wenzhouxiangellaceae</taxon>
        <taxon>Wenzhouxiangella</taxon>
    </lineage>
</organism>
<evidence type="ECO:0000313" key="2">
    <source>
        <dbReference type="Proteomes" id="UP000066624"/>
    </source>
</evidence>
<dbReference type="AlphaFoldDB" id="A0A0K0XV95"/>
<dbReference type="EMBL" id="CP012154">
    <property type="protein sequence ID" value="AKS41547.1"/>
    <property type="molecule type" value="Genomic_DNA"/>
</dbReference>
<dbReference type="KEGG" id="wma:WM2015_1173"/>
<dbReference type="Proteomes" id="UP000066624">
    <property type="component" value="Chromosome"/>
</dbReference>
<proteinExistence type="predicted"/>
<accession>A0A0K0XV95</accession>
<keyword evidence="2" id="KW-1185">Reference proteome</keyword>
<sequence length="177" mass="19166">MFSSRIGVTGFLLGGLSFLVGFGVLVALSPLAFAEQVDAPEGMWTSESTRGFDPIVRLLDGTTKTVQIVDFQAAPSALVPLGAEDEMYLRKIYIQNGSFSDLSFNTGGVGINPGGDIWHYFYLNSYERQEHTFDPPIRIGAGTIIQTNLSTGSGAALQITLLGSTDPTIFFDRFQQD</sequence>
<protein>
    <submittedName>
        <fullName evidence="1">Uncharacterized protein</fullName>
    </submittedName>
</protein>
<gene>
    <name evidence="1" type="ORF">WM2015_1173</name>
</gene>
<name>A0A0K0XV95_9GAMM</name>
<evidence type="ECO:0000313" key="1">
    <source>
        <dbReference type="EMBL" id="AKS41547.1"/>
    </source>
</evidence>
<reference evidence="2" key="1">
    <citation type="submission" date="2015-07" db="EMBL/GenBank/DDBJ databases">
        <authorList>
            <person name="Kim K.M."/>
        </authorList>
    </citation>
    <scope>NUCLEOTIDE SEQUENCE [LARGE SCALE GENOMIC DNA]</scope>
    <source>
        <strain evidence="2">KCTC 42284</strain>
    </source>
</reference>